<dbReference type="FunFam" id="2.102.10.10:FF:000048">
    <property type="entry name" value="Benzene 1,2-dioxygenase system ferredoxin component, putative"/>
    <property type="match status" value="1"/>
</dbReference>
<feature type="domain" description="Rieske" evidence="5">
    <location>
        <begin position="1"/>
        <end position="95"/>
    </location>
</feature>
<proteinExistence type="predicted"/>
<gene>
    <name evidence="6" type="ORF">HA333_04545</name>
</gene>
<dbReference type="SUPFAM" id="SSF50022">
    <property type="entry name" value="ISP domain"/>
    <property type="match status" value="1"/>
</dbReference>
<dbReference type="Pfam" id="PF00355">
    <property type="entry name" value="Rieske"/>
    <property type="match status" value="1"/>
</dbReference>
<evidence type="ECO:0000313" key="7">
    <source>
        <dbReference type="Proteomes" id="UP000651120"/>
    </source>
</evidence>
<dbReference type="Proteomes" id="UP000651120">
    <property type="component" value="Unassembled WGS sequence"/>
</dbReference>
<dbReference type="InterPro" id="IPR036922">
    <property type="entry name" value="Rieske_2Fe-2S_sf"/>
</dbReference>
<dbReference type="AlphaFoldDB" id="A0A832SRA9"/>
<organism evidence="6 7">
    <name type="scientific">Pyrobaculum aerophilum</name>
    <dbReference type="NCBI Taxonomy" id="13773"/>
    <lineage>
        <taxon>Archaea</taxon>
        <taxon>Thermoproteota</taxon>
        <taxon>Thermoprotei</taxon>
        <taxon>Thermoproteales</taxon>
        <taxon>Thermoproteaceae</taxon>
        <taxon>Pyrobaculum</taxon>
    </lineage>
</organism>
<evidence type="ECO:0000256" key="1">
    <source>
        <dbReference type="ARBA" id="ARBA00022714"/>
    </source>
</evidence>
<name>A0A832SRA9_9CREN</name>
<comment type="caution">
    <text evidence="6">The sequence shown here is derived from an EMBL/GenBank/DDBJ whole genome shotgun (WGS) entry which is preliminary data.</text>
</comment>
<dbReference type="PROSITE" id="PS51296">
    <property type="entry name" value="RIESKE"/>
    <property type="match status" value="1"/>
</dbReference>
<dbReference type="InterPro" id="IPR017941">
    <property type="entry name" value="Rieske_2Fe-2S"/>
</dbReference>
<dbReference type="OMA" id="RDECPHA"/>
<accession>A0A832SRA9</accession>
<sequence length="96" mass="10803">MRIKIKDLAENAITPLPELGAFAVKRGGEIYVYKDECPHAYCNFTTSGQLEGDYIICTCHWCKFDLRTGASLTPELTAEPLRKISFKVEGEELVFT</sequence>
<evidence type="ECO:0000256" key="2">
    <source>
        <dbReference type="ARBA" id="ARBA00022723"/>
    </source>
</evidence>
<dbReference type="GO" id="GO:0051537">
    <property type="term" value="F:2 iron, 2 sulfur cluster binding"/>
    <property type="evidence" value="ECO:0007669"/>
    <property type="project" value="UniProtKB-KW"/>
</dbReference>
<evidence type="ECO:0000313" key="6">
    <source>
        <dbReference type="EMBL" id="HII46725.1"/>
    </source>
</evidence>
<reference evidence="6" key="1">
    <citation type="journal article" date="2020" name="bioRxiv">
        <title>A rank-normalized archaeal taxonomy based on genome phylogeny resolves widespread incomplete and uneven classifications.</title>
        <authorList>
            <person name="Rinke C."/>
            <person name="Chuvochina M."/>
            <person name="Mussig A.J."/>
            <person name="Chaumeil P.-A."/>
            <person name="Waite D.W."/>
            <person name="Whitman W.B."/>
            <person name="Parks D.H."/>
            <person name="Hugenholtz P."/>
        </authorList>
    </citation>
    <scope>NUCLEOTIDE SEQUENCE</scope>
    <source>
        <strain evidence="6">UBA8839</strain>
    </source>
</reference>
<dbReference type="GeneID" id="1464891"/>
<keyword evidence="2" id="KW-0479">Metal-binding</keyword>
<protein>
    <submittedName>
        <fullName evidence="6">Rieske (2Fe-2S) protein</fullName>
    </submittedName>
</protein>
<evidence type="ECO:0000259" key="5">
    <source>
        <dbReference type="PROSITE" id="PS51296"/>
    </source>
</evidence>
<keyword evidence="1" id="KW-0001">2Fe-2S</keyword>
<dbReference type="RefSeq" id="WP_011007145.1">
    <property type="nucleotide sequence ID" value="NZ_DUJP01000018.1"/>
</dbReference>
<dbReference type="EMBL" id="DUJP01000018">
    <property type="protein sequence ID" value="HII46725.1"/>
    <property type="molecule type" value="Genomic_DNA"/>
</dbReference>
<evidence type="ECO:0000256" key="3">
    <source>
        <dbReference type="ARBA" id="ARBA00023004"/>
    </source>
</evidence>
<dbReference type="Gene3D" id="2.102.10.10">
    <property type="entry name" value="Rieske [2Fe-2S] iron-sulphur domain"/>
    <property type="match status" value="1"/>
</dbReference>
<evidence type="ECO:0000256" key="4">
    <source>
        <dbReference type="ARBA" id="ARBA00023014"/>
    </source>
</evidence>
<dbReference type="GO" id="GO:0046872">
    <property type="term" value="F:metal ion binding"/>
    <property type="evidence" value="ECO:0007669"/>
    <property type="project" value="UniProtKB-KW"/>
</dbReference>
<dbReference type="CDD" id="cd03467">
    <property type="entry name" value="Rieske"/>
    <property type="match status" value="1"/>
</dbReference>
<keyword evidence="3" id="KW-0408">Iron</keyword>
<keyword evidence="4" id="KW-0411">Iron-sulfur</keyword>